<dbReference type="EMBL" id="ATLK01000002">
    <property type="protein sequence ID" value="KFF30557.1"/>
    <property type="molecule type" value="Genomic_DNA"/>
</dbReference>
<dbReference type="RefSeq" id="WP_044088039.1">
    <property type="nucleotide sequence ID" value="NZ_ATLK01000002.1"/>
</dbReference>
<dbReference type="Proteomes" id="UP000028730">
    <property type="component" value="Unassembled WGS sequence"/>
</dbReference>
<organism evidence="1 2">
    <name type="scientific">Bifidobacterium bombi DSM 19703</name>
    <dbReference type="NCBI Taxonomy" id="1341695"/>
    <lineage>
        <taxon>Bacteria</taxon>
        <taxon>Bacillati</taxon>
        <taxon>Actinomycetota</taxon>
        <taxon>Actinomycetes</taxon>
        <taxon>Bifidobacteriales</taxon>
        <taxon>Bifidobacteriaceae</taxon>
        <taxon>Bifidobacterium</taxon>
    </lineage>
</organism>
<protein>
    <submittedName>
        <fullName evidence="1">Uncharacterized protein</fullName>
    </submittedName>
</protein>
<accession>A0A086BNP3</accession>
<name>A0A086BNP3_9BIFI</name>
<dbReference type="STRING" id="1341695.BBOMB_1417"/>
<evidence type="ECO:0000313" key="2">
    <source>
        <dbReference type="Proteomes" id="UP000028730"/>
    </source>
</evidence>
<evidence type="ECO:0000313" key="1">
    <source>
        <dbReference type="EMBL" id="KFF30557.1"/>
    </source>
</evidence>
<dbReference type="AlphaFoldDB" id="A0A086BNP3"/>
<keyword evidence="2" id="KW-1185">Reference proteome</keyword>
<reference evidence="1 2" key="1">
    <citation type="journal article" date="2014" name="Appl. Environ. Microbiol.">
        <title>Genomic encyclopedia of type strains of the genus Bifidobacterium.</title>
        <authorList>
            <person name="Milani C."/>
            <person name="Lugli G.A."/>
            <person name="Duranti S."/>
            <person name="Turroni F."/>
            <person name="Bottacini F."/>
            <person name="Mangifesta M."/>
            <person name="Sanchez B."/>
            <person name="Viappiani A."/>
            <person name="Mancabelli L."/>
            <person name="Taminiau B."/>
            <person name="Delcenserie V."/>
            <person name="Barrangou R."/>
            <person name="Margolles A."/>
            <person name="van Sinderen D."/>
            <person name="Ventura M."/>
        </authorList>
    </citation>
    <scope>NUCLEOTIDE SEQUENCE [LARGE SCALE GENOMIC DNA]</scope>
    <source>
        <strain evidence="1 2">DSM 19703</strain>
    </source>
</reference>
<gene>
    <name evidence="1" type="ORF">BBOMB_1417</name>
</gene>
<sequence>MKYVTGVQALNLGDRTDTPGDWHHSALDWDHLYMLDTDTSPFSSYGINPSCLVPEHGKLPVASHVRACLDLIEQGYYSDAQGMRDNFISNSAYDQEIMDHVWLLRDRPE</sequence>
<dbReference type="OrthoDB" id="2292605at2"/>
<comment type="caution">
    <text evidence="1">The sequence shown here is derived from an EMBL/GenBank/DDBJ whole genome shotgun (WGS) entry which is preliminary data.</text>
</comment>
<dbReference type="eggNOG" id="ENOG5030HSF">
    <property type="taxonomic scope" value="Bacteria"/>
</dbReference>
<proteinExistence type="predicted"/>